<feature type="non-terminal residue" evidence="4">
    <location>
        <position position="293"/>
    </location>
</feature>
<dbReference type="EMBL" id="BART01020255">
    <property type="protein sequence ID" value="GAH02006.1"/>
    <property type="molecule type" value="Genomic_DNA"/>
</dbReference>
<feature type="non-terminal residue" evidence="4">
    <location>
        <position position="1"/>
    </location>
</feature>
<accession>X1C1Q0</accession>
<comment type="similarity">
    <text evidence="1">Belongs to the bacterial solute-binding protein 1 family.</text>
</comment>
<dbReference type="InterPro" id="IPR006059">
    <property type="entry name" value="SBP"/>
</dbReference>
<organism evidence="4">
    <name type="scientific">marine sediment metagenome</name>
    <dbReference type="NCBI Taxonomy" id="412755"/>
    <lineage>
        <taxon>unclassified sequences</taxon>
        <taxon>metagenomes</taxon>
        <taxon>ecological metagenomes</taxon>
    </lineage>
</organism>
<protein>
    <submittedName>
        <fullName evidence="4">Uncharacterized protein</fullName>
    </submittedName>
</protein>
<dbReference type="Pfam" id="PF01547">
    <property type="entry name" value="SBP_bac_1"/>
    <property type="match status" value="1"/>
</dbReference>
<comment type="caution">
    <text evidence="4">The sequence shown here is derived from an EMBL/GenBank/DDBJ whole genome shotgun (WGS) entry which is preliminary data.</text>
</comment>
<dbReference type="Gene3D" id="3.40.190.10">
    <property type="entry name" value="Periplasmic binding protein-like II"/>
    <property type="match status" value="2"/>
</dbReference>
<dbReference type="AlphaFoldDB" id="X1C1Q0"/>
<sequence>ETGGKINVIVVPYAGISDKLWIEFTSKTGTFDTAAIPSSWLGDVAGGGHVVELDPLFTKYGYPDWDDILPAIKVITRWAGKTVAFPYDGDNHMTYYRKDALEVPEYQQKFREKYDYDYHLPPKDWTEVRDISEFFNGWDWDNDGEIEYGCAFIAQQKTQAMWEILNLVAQYATKAGPPSNTTSNIFFDADTMEPLCNTPGWIEAFTRLQELTEFAPPGLLGYGHAEFRYAYVSGIAALGFDWGDVGIMEQYPDEYGSKVKGKLGYGPLPGARKYWDHVNNKWVQEDHQVNFLN</sequence>
<dbReference type="InterPro" id="IPR050490">
    <property type="entry name" value="Bact_solute-bd_prot1"/>
</dbReference>
<keyword evidence="3" id="KW-0732">Signal</keyword>
<evidence type="ECO:0000256" key="2">
    <source>
        <dbReference type="ARBA" id="ARBA00022448"/>
    </source>
</evidence>
<evidence type="ECO:0000256" key="1">
    <source>
        <dbReference type="ARBA" id="ARBA00008520"/>
    </source>
</evidence>
<evidence type="ECO:0000256" key="3">
    <source>
        <dbReference type="ARBA" id="ARBA00022729"/>
    </source>
</evidence>
<dbReference type="PANTHER" id="PTHR43649:SF34">
    <property type="entry name" value="ABC TRANSPORTER PERIPLASMIC-BINDING PROTEIN YCJN-RELATED"/>
    <property type="match status" value="1"/>
</dbReference>
<gene>
    <name evidence="4" type="ORF">S01H4_37667</name>
</gene>
<name>X1C1Q0_9ZZZZ</name>
<reference evidence="4" key="1">
    <citation type="journal article" date="2014" name="Front. Microbiol.">
        <title>High frequency of phylogenetically diverse reductive dehalogenase-homologous genes in deep subseafloor sedimentary metagenomes.</title>
        <authorList>
            <person name="Kawai M."/>
            <person name="Futagami T."/>
            <person name="Toyoda A."/>
            <person name="Takaki Y."/>
            <person name="Nishi S."/>
            <person name="Hori S."/>
            <person name="Arai W."/>
            <person name="Tsubouchi T."/>
            <person name="Morono Y."/>
            <person name="Uchiyama I."/>
            <person name="Ito T."/>
            <person name="Fujiyama A."/>
            <person name="Inagaki F."/>
            <person name="Takami H."/>
        </authorList>
    </citation>
    <scope>NUCLEOTIDE SEQUENCE</scope>
    <source>
        <strain evidence="4">Expedition CK06-06</strain>
    </source>
</reference>
<dbReference type="SUPFAM" id="SSF53850">
    <property type="entry name" value="Periplasmic binding protein-like II"/>
    <property type="match status" value="1"/>
</dbReference>
<evidence type="ECO:0000313" key="4">
    <source>
        <dbReference type="EMBL" id="GAH02006.1"/>
    </source>
</evidence>
<proteinExistence type="inferred from homology"/>
<dbReference type="PANTHER" id="PTHR43649">
    <property type="entry name" value="ARABINOSE-BINDING PROTEIN-RELATED"/>
    <property type="match status" value="1"/>
</dbReference>
<keyword evidence="2" id="KW-0813">Transport</keyword>